<accession>A0ABT3E2X2</accession>
<dbReference type="InterPro" id="IPR023271">
    <property type="entry name" value="Aquaporin-like"/>
</dbReference>
<gene>
    <name evidence="8" type="ORF">OIT44_01510</name>
</gene>
<dbReference type="PANTHER" id="PTHR19139:SF199">
    <property type="entry name" value="MIP17260P"/>
    <property type="match status" value="1"/>
</dbReference>
<dbReference type="PANTHER" id="PTHR19139">
    <property type="entry name" value="AQUAPORIN TRANSPORTER"/>
    <property type="match status" value="1"/>
</dbReference>
<keyword evidence="5 7" id="KW-0472">Membrane</keyword>
<comment type="subcellular location">
    <subcellularLocation>
        <location evidence="1">Membrane</location>
        <topology evidence="1">Multi-pass membrane protein</topology>
    </subcellularLocation>
</comment>
<feature type="transmembrane region" description="Helical" evidence="7">
    <location>
        <begin position="131"/>
        <end position="151"/>
    </location>
</feature>
<keyword evidence="6" id="KW-0813">Transport</keyword>
<organism evidence="8 9">
    <name type="scientific">Weissella ceti</name>
    <dbReference type="NCBI Taxonomy" id="759620"/>
    <lineage>
        <taxon>Bacteria</taxon>
        <taxon>Bacillati</taxon>
        <taxon>Bacillota</taxon>
        <taxon>Bacilli</taxon>
        <taxon>Lactobacillales</taxon>
        <taxon>Lactobacillaceae</taxon>
        <taxon>Weissella</taxon>
    </lineage>
</organism>
<protein>
    <submittedName>
        <fullName evidence="8">Aquaporin</fullName>
    </submittedName>
</protein>
<evidence type="ECO:0000256" key="1">
    <source>
        <dbReference type="ARBA" id="ARBA00004141"/>
    </source>
</evidence>
<dbReference type="PRINTS" id="PR00783">
    <property type="entry name" value="MINTRINSICP"/>
</dbReference>
<evidence type="ECO:0000313" key="9">
    <source>
        <dbReference type="Proteomes" id="UP001526225"/>
    </source>
</evidence>
<comment type="caution">
    <text evidence="8">The sequence shown here is derived from an EMBL/GenBank/DDBJ whole genome shotgun (WGS) entry which is preliminary data.</text>
</comment>
<evidence type="ECO:0000256" key="3">
    <source>
        <dbReference type="ARBA" id="ARBA00022692"/>
    </source>
</evidence>
<keyword evidence="9" id="KW-1185">Reference proteome</keyword>
<evidence type="ECO:0000256" key="2">
    <source>
        <dbReference type="ARBA" id="ARBA00006175"/>
    </source>
</evidence>
<dbReference type="Pfam" id="PF00230">
    <property type="entry name" value="MIP"/>
    <property type="match status" value="1"/>
</dbReference>
<dbReference type="InterPro" id="IPR034294">
    <property type="entry name" value="Aquaporin_transptr"/>
</dbReference>
<name>A0ABT3E2X2_9LACO</name>
<evidence type="ECO:0000256" key="4">
    <source>
        <dbReference type="ARBA" id="ARBA00022989"/>
    </source>
</evidence>
<sequence>MTRKIFGEVVGTALLIYLGTGLVLFGGVYADLLGPALGWGLMFTMLVYTFGPLSGPHLNPVVTLMVYLTKRMPGQEAVVYFISQLVGGLLGELALVGTYNAFLSKQGISWESAIAEHHLGSTMHPNLTSGAAFFVEMMITTILLTVLLVFMNRLTNEFAGQSPIIVGITVFALVMFSGNLTGTSMNPVRSLYPALFAGGTALEMLWVYLTAPFVAVIFAILIDKYILADDK</sequence>
<feature type="transmembrane region" description="Helical" evidence="7">
    <location>
        <begin position="205"/>
        <end position="227"/>
    </location>
</feature>
<dbReference type="SUPFAM" id="SSF81338">
    <property type="entry name" value="Aquaporin-like"/>
    <property type="match status" value="1"/>
</dbReference>
<dbReference type="EMBL" id="JAOZFE010000001">
    <property type="protein sequence ID" value="MCW0952751.1"/>
    <property type="molecule type" value="Genomic_DNA"/>
</dbReference>
<keyword evidence="4 7" id="KW-1133">Transmembrane helix</keyword>
<feature type="transmembrane region" description="Helical" evidence="7">
    <location>
        <begin position="163"/>
        <end position="185"/>
    </location>
</feature>
<feature type="transmembrane region" description="Helical" evidence="7">
    <location>
        <begin position="12"/>
        <end position="30"/>
    </location>
</feature>
<evidence type="ECO:0000256" key="5">
    <source>
        <dbReference type="ARBA" id="ARBA00023136"/>
    </source>
</evidence>
<dbReference type="Gene3D" id="1.20.1080.10">
    <property type="entry name" value="Glycerol uptake facilitator protein"/>
    <property type="match status" value="1"/>
</dbReference>
<keyword evidence="3 6" id="KW-0812">Transmembrane</keyword>
<evidence type="ECO:0000256" key="7">
    <source>
        <dbReference type="SAM" id="Phobius"/>
    </source>
</evidence>
<evidence type="ECO:0000256" key="6">
    <source>
        <dbReference type="RuleBase" id="RU000477"/>
    </source>
</evidence>
<feature type="transmembrane region" description="Helical" evidence="7">
    <location>
        <begin position="36"/>
        <end position="56"/>
    </location>
</feature>
<reference evidence="8 9" key="1">
    <citation type="submission" date="2022-10" db="EMBL/GenBank/DDBJ databases">
        <title>Weissella fermenti sp. nov., isolated from fermented cabbage.</title>
        <authorList>
            <person name="Lee J.K."/>
            <person name="Baek J.H."/>
            <person name="Choi D.G."/>
            <person name="Kim J.M."/>
            <person name="Jeon C.O."/>
        </authorList>
    </citation>
    <scope>NUCLEOTIDE SEQUENCE [LARGE SCALE GENOMIC DNA]</scope>
    <source>
        <strain evidence="8 9">KACC 18534</strain>
    </source>
</reference>
<proteinExistence type="inferred from homology"/>
<dbReference type="Proteomes" id="UP001526225">
    <property type="component" value="Unassembled WGS sequence"/>
</dbReference>
<evidence type="ECO:0000313" key="8">
    <source>
        <dbReference type="EMBL" id="MCW0952751.1"/>
    </source>
</evidence>
<comment type="similarity">
    <text evidence="2 6">Belongs to the MIP/aquaporin (TC 1.A.8) family.</text>
</comment>
<dbReference type="InterPro" id="IPR000425">
    <property type="entry name" value="MIP"/>
</dbReference>
<feature type="transmembrane region" description="Helical" evidence="7">
    <location>
        <begin position="77"/>
        <end position="102"/>
    </location>
</feature>
<dbReference type="RefSeq" id="WP_213409355.1">
    <property type="nucleotide sequence ID" value="NZ_CP074441.1"/>
</dbReference>